<dbReference type="SMART" id="SM00175">
    <property type="entry name" value="RAB"/>
    <property type="match status" value="1"/>
</dbReference>
<evidence type="ECO:0000256" key="1">
    <source>
        <dbReference type="ARBA" id="ARBA00022741"/>
    </source>
</evidence>
<proteinExistence type="predicted"/>
<dbReference type="Pfam" id="PF00071">
    <property type="entry name" value="Ras"/>
    <property type="match status" value="1"/>
</dbReference>
<reference evidence="3" key="1">
    <citation type="submission" date="2021-01" db="EMBL/GenBank/DDBJ databases">
        <title>Phytophthora aleatoria, a newly-described species from Pinus radiata is distinct from Phytophthora cactorum isolates based on comparative genomics.</title>
        <authorList>
            <person name="Mcdougal R."/>
            <person name="Panda P."/>
            <person name="Williams N."/>
            <person name="Studholme D.J."/>
        </authorList>
    </citation>
    <scope>NUCLEOTIDE SEQUENCE</scope>
    <source>
        <strain evidence="3">NZFS 4037</strain>
    </source>
</reference>
<dbReference type="GO" id="GO:0003924">
    <property type="term" value="F:GTPase activity"/>
    <property type="evidence" value="ECO:0007669"/>
    <property type="project" value="InterPro"/>
</dbReference>
<dbReference type="Proteomes" id="UP000709295">
    <property type="component" value="Unassembled WGS sequence"/>
</dbReference>
<dbReference type="NCBIfam" id="TIGR00231">
    <property type="entry name" value="small_GTP"/>
    <property type="match status" value="1"/>
</dbReference>
<dbReference type="GO" id="GO:0007165">
    <property type="term" value="P:signal transduction"/>
    <property type="evidence" value="ECO:0007669"/>
    <property type="project" value="InterPro"/>
</dbReference>
<dbReference type="EMBL" id="JAENGY010002010">
    <property type="protein sequence ID" value="KAG6945824.1"/>
    <property type="molecule type" value="Genomic_DNA"/>
</dbReference>
<dbReference type="GO" id="GO:0016020">
    <property type="term" value="C:membrane"/>
    <property type="evidence" value="ECO:0007669"/>
    <property type="project" value="InterPro"/>
</dbReference>
<protein>
    <submittedName>
        <fullName evidence="3">Uncharacterized protein</fullName>
    </submittedName>
</protein>
<keyword evidence="2" id="KW-0342">GTP-binding</keyword>
<evidence type="ECO:0000256" key="2">
    <source>
        <dbReference type="ARBA" id="ARBA00023134"/>
    </source>
</evidence>
<sequence>RISLQIRSSTAIHLAGVSGVSSVESLAVQSEKKQKQSRMPVEVQRKLTVLGYPGVGKSSLTTCFVENRFVENYDPTIENTFHKTIRVRNAHFVTDIVDTAGMDEYANFSQAASVGVHGYVLVYSIGLRTSFEKLKLINEKLVNMLGSKPPCVLVGSMSDLEKARQVTQSMLGGGREADGMGGVYYREVTVEEGQTLASNWECPFVECSAKDNENINEVFTYLIKEIERDSGLLEESDEAQCSIL</sequence>
<name>A0A8J5MCW8_9STRA</name>
<dbReference type="PANTHER" id="PTHR24070">
    <property type="entry name" value="RAS, DI-RAS, AND RHEB FAMILY MEMBERS OF SMALL GTPASE SUPERFAMILY"/>
    <property type="match status" value="1"/>
</dbReference>
<keyword evidence="4" id="KW-1185">Reference proteome</keyword>
<comment type="caution">
    <text evidence="3">The sequence shown here is derived from an EMBL/GenBank/DDBJ whole genome shotgun (WGS) entry which is preliminary data.</text>
</comment>
<dbReference type="PROSITE" id="PS51419">
    <property type="entry name" value="RAB"/>
    <property type="match status" value="1"/>
</dbReference>
<dbReference type="AlphaFoldDB" id="A0A8J5MCW8"/>
<dbReference type="PROSITE" id="PS51421">
    <property type="entry name" value="RAS"/>
    <property type="match status" value="1"/>
</dbReference>
<dbReference type="InterPro" id="IPR020849">
    <property type="entry name" value="Small_GTPase_Ras-type"/>
</dbReference>
<organism evidence="3 4">
    <name type="scientific">Phytophthora aleatoria</name>
    <dbReference type="NCBI Taxonomy" id="2496075"/>
    <lineage>
        <taxon>Eukaryota</taxon>
        <taxon>Sar</taxon>
        <taxon>Stramenopiles</taxon>
        <taxon>Oomycota</taxon>
        <taxon>Peronosporomycetes</taxon>
        <taxon>Peronosporales</taxon>
        <taxon>Peronosporaceae</taxon>
        <taxon>Phytophthora</taxon>
    </lineage>
</organism>
<evidence type="ECO:0000313" key="3">
    <source>
        <dbReference type="EMBL" id="KAG6945824.1"/>
    </source>
</evidence>
<keyword evidence="1" id="KW-0547">Nucleotide-binding</keyword>
<dbReference type="InterPro" id="IPR005225">
    <property type="entry name" value="Small_GTP-bd"/>
</dbReference>
<gene>
    <name evidence="3" type="ORF">JG688_00016363</name>
</gene>
<dbReference type="SMART" id="SM00174">
    <property type="entry name" value="RHO"/>
    <property type="match status" value="1"/>
</dbReference>
<feature type="non-terminal residue" evidence="3">
    <location>
        <position position="1"/>
    </location>
</feature>
<dbReference type="InterPro" id="IPR001806">
    <property type="entry name" value="Small_GTPase"/>
</dbReference>
<evidence type="ECO:0000313" key="4">
    <source>
        <dbReference type="Proteomes" id="UP000709295"/>
    </source>
</evidence>
<dbReference type="GO" id="GO:0005525">
    <property type="term" value="F:GTP binding"/>
    <property type="evidence" value="ECO:0007669"/>
    <property type="project" value="UniProtKB-KW"/>
</dbReference>
<accession>A0A8J5MCW8</accession>
<dbReference type="SMART" id="SM00173">
    <property type="entry name" value="RAS"/>
    <property type="match status" value="1"/>
</dbReference>